<dbReference type="Gene3D" id="1.20.120.1220">
    <property type="match status" value="1"/>
</dbReference>
<feature type="transmembrane region" description="Helical" evidence="2">
    <location>
        <begin position="136"/>
        <end position="152"/>
    </location>
</feature>
<dbReference type="AlphaFoldDB" id="A0A4R1BKQ4"/>
<organism evidence="4 5">
    <name type="scientific">Parasulfuritortus cantonensis</name>
    <dbReference type="NCBI Taxonomy" id="2528202"/>
    <lineage>
        <taxon>Bacteria</taxon>
        <taxon>Pseudomonadati</taxon>
        <taxon>Pseudomonadota</taxon>
        <taxon>Betaproteobacteria</taxon>
        <taxon>Nitrosomonadales</taxon>
        <taxon>Thiobacillaceae</taxon>
        <taxon>Parasulfuritortus</taxon>
    </lineage>
</organism>
<sequence length="162" mass="17284">MLIAAVLVIWAGWLAVYDWRQRRLPNWLLLAGAALGGLYGLVSGAMPYGVRISDGAGTAVLALVVFWPAYRMGWMGAGDVKLCAVIGWLGGVKCLLGVLLGGSLLGGVYGLALMMRPTLADRLTVAELDLRLRRRIPYGAGMAVAFIGWNFVKVYTGVPMGT</sequence>
<accession>A0A4R1BKQ4</accession>
<dbReference type="InterPro" id="IPR000045">
    <property type="entry name" value="Prepilin_IV_endopep_pep"/>
</dbReference>
<evidence type="ECO:0000256" key="1">
    <source>
        <dbReference type="ARBA" id="ARBA00005801"/>
    </source>
</evidence>
<reference evidence="4 5" key="1">
    <citation type="submission" date="2019-03" db="EMBL/GenBank/DDBJ databases">
        <title>Genome sequence of Thiobacillaceae bacterium LSR1, a sulfur-oxidizing bacterium isolated from freshwater sediment.</title>
        <authorList>
            <person name="Li S."/>
        </authorList>
    </citation>
    <scope>NUCLEOTIDE SEQUENCE [LARGE SCALE GENOMIC DNA]</scope>
    <source>
        <strain evidence="4 5">LSR1</strain>
    </source>
</reference>
<feature type="transmembrane region" description="Helical" evidence="2">
    <location>
        <begin position="90"/>
        <end position="115"/>
    </location>
</feature>
<dbReference type="PANTHER" id="PTHR30487:SF0">
    <property type="entry name" value="PREPILIN LEADER PEPTIDASE_N-METHYLTRANSFERASE-RELATED"/>
    <property type="match status" value="1"/>
</dbReference>
<keyword evidence="2" id="KW-0472">Membrane</keyword>
<feature type="domain" description="Prepilin type IV endopeptidase peptidase" evidence="3">
    <location>
        <begin position="6"/>
        <end position="111"/>
    </location>
</feature>
<gene>
    <name evidence="4" type="ORF">EZJ19_03490</name>
</gene>
<dbReference type="GO" id="GO:0004190">
    <property type="term" value="F:aspartic-type endopeptidase activity"/>
    <property type="evidence" value="ECO:0007669"/>
    <property type="project" value="InterPro"/>
</dbReference>
<evidence type="ECO:0000256" key="2">
    <source>
        <dbReference type="SAM" id="Phobius"/>
    </source>
</evidence>
<dbReference type="Proteomes" id="UP000295443">
    <property type="component" value="Unassembled WGS sequence"/>
</dbReference>
<dbReference type="InterPro" id="IPR050882">
    <property type="entry name" value="Prepilin_peptidase/N-MTase"/>
</dbReference>
<feature type="transmembrane region" description="Helical" evidence="2">
    <location>
        <begin position="49"/>
        <end position="70"/>
    </location>
</feature>
<comment type="caution">
    <text evidence="4">The sequence shown here is derived from an EMBL/GenBank/DDBJ whole genome shotgun (WGS) entry which is preliminary data.</text>
</comment>
<dbReference type="GO" id="GO:0005886">
    <property type="term" value="C:plasma membrane"/>
    <property type="evidence" value="ECO:0007669"/>
    <property type="project" value="TreeGrafter"/>
</dbReference>
<dbReference type="OrthoDB" id="5953125at2"/>
<name>A0A4R1BKQ4_9PROT</name>
<dbReference type="PANTHER" id="PTHR30487">
    <property type="entry name" value="TYPE 4 PREPILIN-LIKE PROTEINS LEADER PEPTIDE-PROCESSING ENZYME"/>
    <property type="match status" value="1"/>
</dbReference>
<comment type="similarity">
    <text evidence="1">Belongs to the peptidase A24 family.</text>
</comment>
<keyword evidence="2" id="KW-0812">Transmembrane</keyword>
<evidence type="ECO:0000313" key="5">
    <source>
        <dbReference type="Proteomes" id="UP000295443"/>
    </source>
</evidence>
<feature type="transmembrane region" description="Helical" evidence="2">
    <location>
        <begin position="24"/>
        <end position="42"/>
    </location>
</feature>
<dbReference type="RefSeq" id="WP_131444900.1">
    <property type="nucleotide sequence ID" value="NZ_SJZB01000013.1"/>
</dbReference>
<dbReference type="Pfam" id="PF01478">
    <property type="entry name" value="Peptidase_A24"/>
    <property type="match status" value="1"/>
</dbReference>
<protein>
    <submittedName>
        <fullName evidence="4">Prepilin peptidase</fullName>
    </submittedName>
</protein>
<proteinExistence type="inferred from homology"/>
<dbReference type="GO" id="GO:0006465">
    <property type="term" value="P:signal peptide processing"/>
    <property type="evidence" value="ECO:0007669"/>
    <property type="project" value="TreeGrafter"/>
</dbReference>
<keyword evidence="2" id="KW-1133">Transmembrane helix</keyword>
<evidence type="ECO:0000259" key="3">
    <source>
        <dbReference type="Pfam" id="PF01478"/>
    </source>
</evidence>
<keyword evidence="5" id="KW-1185">Reference proteome</keyword>
<dbReference type="EMBL" id="SJZB01000013">
    <property type="protein sequence ID" value="TCJ17981.1"/>
    <property type="molecule type" value="Genomic_DNA"/>
</dbReference>
<evidence type="ECO:0000313" key="4">
    <source>
        <dbReference type="EMBL" id="TCJ17981.1"/>
    </source>
</evidence>